<dbReference type="Proteomes" id="UP001231701">
    <property type="component" value="Plasmid unnamed"/>
</dbReference>
<dbReference type="GeneID" id="90947546"/>
<organism evidence="1 2">
    <name type="scientific">Streptomyces rochei</name>
    <name type="common">Streptomyces parvullus</name>
    <dbReference type="NCBI Taxonomy" id="1928"/>
    <lineage>
        <taxon>Bacteria</taxon>
        <taxon>Bacillati</taxon>
        <taxon>Actinomycetota</taxon>
        <taxon>Actinomycetes</taxon>
        <taxon>Kitasatosporales</taxon>
        <taxon>Streptomycetaceae</taxon>
        <taxon>Streptomyces</taxon>
        <taxon>Streptomyces rochei group</taxon>
    </lineage>
</organism>
<evidence type="ECO:0000313" key="2">
    <source>
        <dbReference type="Proteomes" id="UP001231701"/>
    </source>
</evidence>
<protein>
    <submittedName>
        <fullName evidence="1">Uncharacterized protein</fullName>
    </submittedName>
</protein>
<dbReference type="AlphaFoldDB" id="A0AAX3ZV09"/>
<geneLocation type="plasmid" evidence="1 2">
    <name>unnamed</name>
</geneLocation>
<gene>
    <name evidence="1" type="ORF">P7W03_35945</name>
</gene>
<name>A0AAX3ZV09_STRRO</name>
<dbReference type="EMBL" id="CP121272">
    <property type="protein sequence ID" value="WMC91032.1"/>
    <property type="molecule type" value="Genomic_DNA"/>
</dbReference>
<dbReference type="RefSeq" id="WP_306693691.1">
    <property type="nucleotide sequence ID" value="NZ_CP121272.1"/>
</dbReference>
<accession>A0AAX3ZV09</accession>
<reference evidence="1" key="1">
    <citation type="submission" date="2023-03" db="EMBL/GenBank/DDBJ databases">
        <title>Borrelidin-producing and root-colonizing Streptomyces rochei is a potent biopesticide for soil-borne oomycete-caused plant diseases.</title>
        <authorList>
            <person name="Zhou D."/>
            <person name="Wang X."/>
            <person name="Navarro-Munoz J.C."/>
            <person name="Li W."/>
            <person name="Li J."/>
            <person name="Jiu M."/>
            <person name="Deng S."/>
            <person name="Ye Y."/>
            <person name="Daly P."/>
            <person name="Wei L."/>
        </authorList>
    </citation>
    <scope>NUCLEOTIDE SEQUENCE</scope>
    <source>
        <strain evidence="1">JK1</strain>
        <plasmid evidence="1">unnamed</plasmid>
    </source>
</reference>
<sequence>MEPAELLDRHGIEPDVLEAAPAPPARRETLARVQAMPPRACVVCGERAATARIVSFPAAGWRWADLCWDHGMAVRPRSRFPATREGIAADLRAAARETGLPGAERMAFCSSFEAAVRGCRDDEETR</sequence>
<keyword evidence="1" id="KW-0614">Plasmid</keyword>
<proteinExistence type="predicted"/>
<evidence type="ECO:0000313" key="1">
    <source>
        <dbReference type="EMBL" id="WMC91032.1"/>
    </source>
</evidence>